<evidence type="ECO:0000256" key="1">
    <source>
        <dbReference type="ARBA" id="ARBA00005662"/>
    </source>
</evidence>
<keyword evidence="4" id="KW-1185">Reference proteome</keyword>
<organism evidence="3 4">
    <name type="scientific">Nannocystis pusilla</name>
    <dbReference type="NCBI Taxonomy" id="889268"/>
    <lineage>
        <taxon>Bacteria</taxon>
        <taxon>Pseudomonadati</taxon>
        <taxon>Myxococcota</taxon>
        <taxon>Polyangia</taxon>
        <taxon>Nannocystales</taxon>
        <taxon>Nannocystaceae</taxon>
        <taxon>Nannocystis</taxon>
    </lineage>
</organism>
<dbReference type="InterPro" id="IPR019079">
    <property type="entry name" value="Capsule_synth_CapA"/>
</dbReference>
<dbReference type="PANTHER" id="PTHR33393:SF11">
    <property type="entry name" value="POLYGLUTAMINE SYNTHESIS ACCESSORY PROTEIN RV0574C-RELATED"/>
    <property type="match status" value="1"/>
</dbReference>
<comment type="caution">
    <text evidence="3">The sequence shown here is derived from an EMBL/GenBank/DDBJ whole genome shotgun (WGS) entry which is preliminary data.</text>
</comment>
<evidence type="ECO:0000313" key="4">
    <source>
        <dbReference type="Proteomes" id="UP001139031"/>
    </source>
</evidence>
<dbReference type="Proteomes" id="UP001139031">
    <property type="component" value="Unassembled WGS sequence"/>
</dbReference>
<dbReference type="RefSeq" id="WP_224190880.1">
    <property type="nucleotide sequence ID" value="NZ_JAIRAU010000002.1"/>
</dbReference>
<proteinExistence type="inferred from homology"/>
<feature type="domain" description="Capsule synthesis protein CapA" evidence="2">
    <location>
        <begin position="33"/>
        <end position="243"/>
    </location>
</feature>
<dbReference type="Pfam" id="PF09587">
    <property type="entry name" value="PGA_cap"/>
    <property type="match status" value="1"/>
</dbReference>
<reference evidence="3" key="1">
    <citation type="submission" date="2021-08" db="EMBL/GenBank/DDBJ databases">
        <authorList>
            <person name="Stevens D.C."/>
        </authorList>
    </citation>
    <scope>NUCLEOTIDE SEQUENCE</scope>
    <source>
        <strain evidence="3">DSM 53165</strain>
    </source>
</reference>
<comment type="similarity">
    <text evidence="1">Belongs to the CapA family.</text>
</comment>
<protein>
    <submittedName>
        <fullName evidence="3">CapA family protein</fullName>
    </submittedName>
</protein>
<accession>A0ABS7TLJ6</accession>
<dbReference type="SMART" id="SM00854">
    <property type="entry name" value="PGA_cap"/>
    <property type="match status" value="1"/>
</dbReference>
<evidence type="ECO:0000313" key="3">
    <source>
        <dbReference type="EMBL" id="MBZ5709103.1"/>
    </source>
</evidence>
<dbReference type="InterPro" id="IPR052169">
    <property type="entry name" value="CW_Biosynth-Accessory"/>
</dbReference>
<sequence>MRALAAILSGALACGGGAGRSDRSDVEAGSVAELWFAGDVHLGKGGAGALDELAAAMGGASGVVNLEGPIDGRGEQGVVREPGAIRLFNGTGAPGELARAGIVAAQVANNHAGDAGPEGQAATAAALRAAGVAPFGGAAGVAVIERGGLRVALAGFEVGETVAAELPAALAAARAAGDVLVVGFHRTGPPLYLPEPPLRQAAELALEAGAAVVVAHGSHSLAGAELRGPAVVAWGLGNATFACDCTEEREALALRVRLGRGGVESSVLVPIDAGLSGQPARQAADPGPVLDLLQAIGVRGRREADRFTLAP</sequence>
<dbReference type="EMBL" id="JAIRAU010000002">
    <property type="protein sequence ID" value="MBZ5709103.1"/>
    <property type="molecule type" value="Genomic_DNA"/>
</dbReference>
<dbReference type="PANTHER" id="PTHR33393">
    <property type="entry name" value="POLYGLUTAMINE SYNTHESIS ACCESSORY PROTEIN RV0574C-RELATED"/>
    <property type="match status" value="1"/>
</dbReference>
<dbReference type="SUPFAM" id="SSF56300">
    <property type="entry name" value="Metallo-dependent phosphatases"/>
    <property type="match status" value="1"/>
</dbReference>
<name>A0ABS7TLJ6_9BACT</name>
<dbReference type="InterPro" id="IPR029052">
    <property type="entry name" value="Metallo-depent_PP-like"/>
</dbReference>
<gene>
    <name evidence="3" type="ORF">K7C98_07515</name>
</gene>
<evidence type="ECO:0000259" key="2">
    <source>
        <dbReference type="SMART" id="SM00854"/>
    </source>
</evidence>